<sequence length="134" mass="15019">MKNILSIVIFLFTALLLITCTKEDNPYDGNTCYEGIIVAGDCPSLYFVQVTNAPIGVEWDRKDSLFNNVVMLNNPPFNRIEGGLTIGTKVYFHIDAKATEQRSCSDFYPCPTTIPLKKPSVQLCIDYISLNQCK</sequence>
<comment type="caution">
    <text evidence="1">The sequence shown here is derived from an EMBL/GenBank/DDBJ whole genome shotgun (WGS) entry which is preliminary data.</text>
</comment>
<dbReference type="Proteomes" id="UP000239590">
    <property type="component" value="Unassembled WGS sequence"/>
</dbReference>
<organism evidence="1 2">
    <name type="scientific">Siphonobacter curvatus</name>
    <dbReference type="NCBI Taxonomy" id="2094562"/>
    <lineage>
        <taxon>Bacteria</taxon>
        <taxon>Pseudomonadati</taxon>
        <taxon>Bacteroidota</taxon>
        <taxon>Cytophagia</taxon>
        <taxon>Cytophagales</taxon>
        <taxon>Cytophagaceae</taxon>
        <taxon>Siphonobacter</taxon>
    </lineage>
</organism>
<dbReference type="AlphaFoldDB" id="A0A2S7IEM4"/>
<protein>
    <submittedName>
        <fullName evidence="1">Uncharacterized protein</fullName>
    </submittedName>
</protein>
<evidence type="ECO:0000313" key="1">
    <source>
        <dbReference type="EMBL" id="PQA53214.1"/>
    </source>
</evidence>
<evidence type="ECO:0000313" key="2">
    <source>
        <dbReference type="Proteomes" id="UP000239590"/>
    </source>
</evidence>
<dbReference type="RefSeq" id="WP_104716128.1">
    <property type="nucleotide sequence ID" value="NZ_PTRA01000010.1"/>
</dbReference>
<dbReference type="EMBL" id="PTRA01000010">
    <property type="protein sequence ID" value="PQA53214.1"/>
    <property type="molecule type" value="Genomic_DNA"/>
</dbReference>
<name>A0A2S7IEM4_9BACT</name>
<reference evidence="2" key="1">
    <citation type="submission" date="2018-02" db="EMBL/GenBank/DDBJ databases">
        <title>Genome sequencing of Solimonas sp. HR-BB.</title>
        <authorList>
            <person name="Lee Y."/>
            <person name="Jeon C.O."/>
        </authorList>
    </citation>
    <scope>NUCLEOTIDE SEQUENCE [LARGE SCALE GENOMIC DNA]</scope>
    <source>
        <strain evidence="2">HR-U</strain>
    </source>
</reference>
<gene>
    <name evidence="1" type="ORF">C5O19_25125</name>
</gene>
<proteinExistence type="predicted"/>
<accession>A0A2S7IEM4</accession>
<keyword evidence="2" id="KW-1185">Reference proteome</keyword>